<organism evidence="4 5">
    <name type="scientific">Symbiodinium necroappetens</name>
    <dbReference type="NCBI Taxonomy" id="1628268"/>
    <lineage>
        <taxon>Eukaryota</taxon>
        <taxon>Sar</taxon>
        <taxon>Alveolata</taxon>
        <taxon>Dinophyceae</taxon>
        <taxon>Suessiales</taxon>
        <taxon>Symbiodiniaceae</taxon>
        <taxon>Symbiodinium</taxon>
    </lineage>
</organism>
<reference evidence="4" key="1">
    <citation type="submission" date="2021-02" db="EMBL/GenBank/DDBJ databases">
        <authorList>
            <person name="Dougan E. K."/>
            <person name="Rhodes N."/>
            <person name="Thang M."/>
            <person name="Chan C."/>
        </authorList>
    </citation>
    <scope>NUCLEOTIDE SEQUENCE</scope>
</reference>
<proteinExistence type="predicted"/>
<evidence type="ECO:0000256" key="1">
    <source>
        <dbReference type="SAM" id="Coils"/>
    </source>
</evidence>
<keyword evidence="3" id="KW-0732">Signal</keyword>
<keyword evidence="1" id="KW-0175">Coiled coil</keyword>
<feature type="transmembrane region" description="Helical" evidence="2">
    <location>
        <begin position="74"/>
        <end position="93"/>
    </location>
</feature>
<evidence type="ECO:0000313" key="4">
    <source>
        <dbReference type="EMBL" id="CAE7790943.1"/>
    </source>
</evidence>
<dbReference type="EMBL" id="CAJNJA010043146">
    <property type="protein sequence ID" value="CAE7790943.1"/>
    <property type="molecule type" value="Genomic_DNA"/>
</dbReference>
<keyword evidence="5" id="KW-1185">Reference proteome</keyword>
<feature type="coiled-coil region" evidence="1">
    <location>
        <begin position="105"/>
        <end position="132"/>
    </location>
</feature>
<evidence type="ECO:0000256" key="2">
    <source>
        <dbReference type="SAM" id="Phobius"/>
    </source>
</evidence>
<gene>
    <name evidence="4" type="primary">RDH13</name>
    <name evidence="4" type="ORF">SNEC2469_LOCUS23240</name>
</gene>
<evidence type="ECO:0000256" key="3">
    <source>
        <dbReference type="SAM" id="SignalP"/>
    </source>
</evidence>
<evidence type="ECO:0000313" key="5">
    <source>
        <dbReference type="Proteomes" id="UP000601435"/>
    </source>
</evidence>
<keyword evidence="2" id="KW-1133">Transmembrane helix</keyword>
<feature type="signal peptide" evidence="3">
    <location>
        <begin position="1"/>
        <end position="23"/>
    </location>
</feature>
<dbReference type="Proteomes" id="UP000601435">
    <property type="component" value="Unassembled WGS sequence"/>
</dbReference>
<dbReference type="AlphaFoldDB" id="A0A812YR58"/>
<feature type="chain" id="PRO_5033044316" evidence="3">
    <location>
        <begin position="24"/>
        <end position="167"/>
    </location>
</feature>
<name>A0A812YR58_9DINO</name>
<sequence length="167" mass="18215">MARRQLRQMFLFMLVMFSHTCLFVSEPTVPQRLWQLVAALPPLNTQAAMAVPATVVGQQTAQDLALPEKVINTIYGFLGVIATALLGNILSFVTSRVKENSATQATALKTEVTILKSEVQDLRKSVEGIKEKMVTKADVMTKTDTAFVVVLFGLGMLLNSVSVTVKS</sequence>
<dbReference type="OrthoDB" id="10339337at2759"/>
<keyword evidence="2" id="KW-0472">Membrane</keyword>
<comment type="caution">
    <text evidence="4">The sequence shown here is derived from an EMBL/GenBank/DDBJ whole genome shotgun (WGS) entry which is preliminary data.</text>
</comment>
<keyword evidence="2" id="KW-0812">Transmembrane</keyword>
<protein>
    <submittedName>
        <fullName evidence="4">RDH13 protein</fullName>
    </submittedName>
</protein>
<accession>A0A812YR58</accession>
<feature type="transmembrane region" description="Helical" evidence="2">
    <location>
        <begin position="146"/>
        <end position="165"/>
    </location>
</feature>